<dbReference type="AlphaFoldDB" id="A0A4Z2HBD2"/>
<protein>
    <submittedName>
        <fullName evidence="2">Uncharacterized protein</fullName>
    </submittedName>
</protein>
<comment type="caution">
    <text evidence="2">The sequence shown here is derived from an EMBL/GenBank/DDBJ whole genome shotgun (WGS) entry which is preliminary data.</text>
</comment>
<reference evidence="2 3" key="1">
    <citation type="submission" date="2019-03" db="EMBL/GenBank/DDBJ databases">
        <title>First draft genome of Liparis tanakae, snailfish: a comprehensive survey of snailfish specific genes.</title>
        <authorList>
            <person name="Kim W."/>
            <person name="Song I."/>
            <person name="Jeong J.-H."/>
            <person name="Kim D."/>
            <person name="Kim S."/>
            <person name="Ryu S."/>
            <person name="Song J.Y."/>
            <person name="Lee S.K."/>
        </authorList>
    </citation>
    <scope>NUCLEOTIDE SEQUENCE [LARGE SCALE GENOMIC DNA]</scope>
    <source>
        <tissue evidence="2">Muscle</tissue>
    </source>
</reference>
<keyword evidence="3" id="KW-1185">Reference proteome</keyword>
<proteinExistence type="predicted"/>
<gene>
    <name evidence="2" type="ORF">EYF80_027174</name>
</gene>
<sequence>MRAEHQQTDNVRQTASCMTATYLSHVPIAIFIRYPLGHIGSTGYPDCPVVGVNPSIARRGRKAETERQDAQRASSPSGVADHLPPLLIRLFSSSSSADLRTTKLLFSPSKTLIEAQLSSQKTVEEGGREGERGKERSPGEEKIDLILKPLPSTWES</sequence>
<organism evidence="2 3">
    <name type="scientific">Liparis tanakae</name>
    <name type="common">Tanaka's snailfish</name>
    <dbReference type="NCBI Taxonomy" id="230148"/>
    <lineage>
        <taxon>Eukaryota</taxon>
        <taxon>Metazoa</taxon>
        <taxon>Chordata</taxon>
        <taxon>Craniata</taxon>
        <taxon>Vertebrata</taxon>
        <taxon>Euteleostomi</taxon>
        <taxon>Actinopterygii</taxon>
        <taxon>Neopterygii</taxon>
        <taxon>Teleostei</taxon>
        <taxon>Neoteleostei</taxon>
        <taxon>Acanthomorphata</taxon>
        <taxon>Eupercaria</taxon>
        <taxon>Perciformes</taxon>
        <taxon>Cottioidei</taxon>
        <taxon>Cottales</taxon>
        <taxon>Liparidae</taxon>
        <taxon>Liparis</taxon>
    </lineage>
</organism>
<evidence type="ECO:0000313" key="3">
    <source>
        <dbReference type="Proteomes" id="UP000314294"/>
    </source>
</evidence>
<evidence type="ECO:0000313" key="2">
    <source>
        <dbReference type="EMBL" id="TNN62575.1"/>
    </source>
</evidence>
<feature type="region of interest" description="Disordered" evidence="1">
    <location>
        <begin position="58"/>
        <end position="82"/>
    </location>
</feature>
<feature type="compositionally biased region" description="Basic and acidic residues" evidence="1">
    <location>
        <begin position="122"/>
        <end position="145"/>
    </location>
</feature>
<dbReference type="Proteomes" id="UP000314294">
    <property type="component" value="Unassembled WGS sequence"/>
</dbReference>
<feature type="region of interest" description="Disordered" evidence="1">
    <location>
        <begin position="116"/>
        <end position="156"/>
    </location>
</feature>
<dbReference type="EMBL" id="SRLO01000290">
    <property type="protein sequence ID" value="TNN62575.1"/>
    <property type="molecule type" value="Genomic_DNA"/>
</dbReference>
<name>A0A4Z2HBD2_9TELE</name>
<evidence type="ECO:0000256" key="1">
    <source>
        <dbReference type="SAM" id="MobiDB-lite"/>
    </source>
</evidence>
<accession>A0A4Z2HBD2</accession>